<dbReference type="Gene3D" id="3.90.105.50">
    <property type="match status" value="1"/>
</dbReference>
<dbReference type="InterPro" id="IPR038148">
    <property type="entry name" value="Tn1545/Tn916_Xis"/>
</dbReference>
<accession>A0AA86JEK4</accession>
<reference evidence="2" key="1">
    <citation type="submission" date="2021-10" db="EMBL/GenBank/DDBJ databases">
        <authorList>
            <person name="Mesa V."/>
        </authorList>
    </citation>
    <scope>NUCLEOTIDE SEQUENCE</scope>
    <source>
        <strain evidence="2">CC3_PB</strain>
    </source>
</reference>
<protein>
    <submittedName>
        <fullName evidence="2">Excisionase from transposon</fullName>
    </submittedName>
</protein>
<gene>
    <name evidence="2" type="ORF">CNEO_40876</name>
</gene>
<dbReference type="RefSeq" id="WP_210888108.1">
    <property type="nucleotide sequence ID" value="NZ_CAKJVE010000004.1"/>
</dbReference>
<dbReference type="EMBL" id="CAKJVE010000004">
    <property type="protein sequence ID" value="CAG9703955.1"/>
    <property type="molecule type" value="Genomic_DNA"/>
</dbReference>
<dbReference type="AlphaFoldDB" id="A0AA86JEK4"/>
<evidence type="ECO:0000313" key="3">
    <source>
        <dbReference type="Proteomes" id="UP000789738"/>
    </source>
</evidence>
<evidence type="ECO:0000259" key="1">
    <source>
        <dbReference type="Pfam" id="PF12728"/>
    </source>
</evidence>
<sequence length="91" mass="10714">MEDILKEILITLQDIKTSQNKKLTYTIDECAEISGIGKNTLLEEVYKSNSDFPYFKVGKFIKVDREMFEAWIKKNAEEHVDLRGERLRCVR</sequence>
<proteinExistence type="predicted"/>
<name>A0AA86JEK4_9CLOT</name>
<feature type="domain" description="Helix-turn-helix" evidence="1">
    <location>
        <begin position="25"/>
        <end position="75"/>
    </location>
</feature>
<evidence type="ECO:0000313" key="2">
    <source>
        <dbReference type="EMBL" id="CAG9703955.1"/>
    </source>
</evidence>
<dbReference type="Proteomes" id="UP000789738">
    <property type="component" value="Unassembled WGS sequence"/>
</dbReference>
<organism evidence="2 3">
    <name type="scientific">Clostridium neonatale</name>
    <dbReference type="NCBI Taxonomy" id="137838"/>
    <lineage>
        <taxon>Bacteria</taxon>
        <taxon>Bacillati</taxon>
        <taxon>Bacillota</taxon>
        <taxon>Clostridia</taxon>
        <taxon>Eubacteriales</taxon>
        <taxon>Clostridiaceae</taxon>
        <taxon>Clostridium</taxon>
    </lineage>
</organism>
<comment type="caution">
    <text evidence="2">The sequence shown here is derived from an EMBL/GenBank/DDBJ whole genome shotgun (WGS) entry which is preliminary data.</text>
</comment>
<dbReference type="InterPro" id="IPR041657">
    <property type="entry name" value="HTH_17"/>
</dbReference>
<dbReference type="Pfam" id="PF12728">
    <property type="entry name" value="HTH_17"/>
    <property type="match status" value="1"/>
</dbReference>